<dbReference type="PROSITE" id="PS01124">
    <property type="entry name" value="HTH_ARAC_FAMILY_2"/>
    <property type="match status" value="1"/>
</dbReference>
<dbReference type="PANTHER" id="PTHR42713">
    <property type="entry name" value="HISTIDINE KINASE-RELATED"/>
    <property type="match status" value="1"/>
</dbReference>
<protein>
    <submittedName>
        <fullName evidence="13">DNA-binding response regulator</fullName>
    </submittedName>
</protein>
<name>A0A3M8BER2_9BACL</name>
<evidence type="ECO:0000259" key="12">
    <source>
        <dbReference type="PROSITE" id="PS50887"/>
    </source>
</evidence>
<keyword evidence="2" id="KW-0963">Cytoplasm</keyword>
<evidence type="ECO:0000259" key="10">
    <source>
        <dbReference type="PROSITE" id="PS01124"/>
    </source>
</evidence>
<evidence type="ECO:0000256" key="9">
    <source>
        <dbReference type="SAM" id="Coils"/>
    </source>
</evidence>
<dbReference type="GO" id="GO:0003700">
    <property type="term" value="F:DNA-binding transcription factor activity"/>
    <property type="evidence" value="ECO:0007669"/>
    <property type="project" value="InterPro"/>
</dbReference>
<dbReference type="InterPro" id="IPR000160">
    <property type="entry name" value="GGDEF_dom"/>
</dbReference>
<dbReference type="EMBL" id="RHHS01000006">
    <property type="protein sequence ID" value="RNB61447.1"/>
    <property type="molecule type" value="Genomic_DNA"/>
</dbReference>
<keyword evidence="6 13" id="KW-0238">DNA-binding</keyword>
<dbReference type="PANTHER" id="PTHR42713:SF3">
    <property type="entry name" value="TRANSCRIPTIONAL REGULATORY PROTEIN HPTR"/>
    <property type="match status" value="1"/>
</dbReference>
<keyword evidence="7" id="KW-0804">Transcription</keyword>
<dbReference type="RefSeq" id="WP_122902954.1">
    <property type="nucleotide sequence ID" value="NZ_RHHS01000006.1"/>
</dbReference>
<evidence type="ECO:0000256" key="8">
    <source>
        <dbReference type="PROSITE-ProRule" id="PRU00169"/>
    </source>
</evidence>
<dbReference type="PROSITE" id="PS50887">
    <property type="entry name" value="GGDEF"/>
    <property type="match status" value="1"/>
</dbReference>
<keyword evidence="5" id="KW-0805">Transcription regulation</keyword>
<keyword evidence="9" id="KW-0175">Coiled coil</keyword>
<organism evidence="13 14">
    <name type="scientific">Brevibacillus gelatini</name>
    <dbReference type="NCBI Taxonomy" id="1655277"/>
    <lineage>
        <taxon>Bacteria</taxon>
        <taxon>Bacillati</taxon>
        <taxon>Bacillota</taxon>
        <taxon>Bacilli</taxon>
        <taxon>Bacillales</taxon>
        <taxon>Paenibacillaceae</taxon>
        <taxon>Brevibacillus</taxon>
    </lineage>
</organism>
<feature type="modified residue" description="4-aspartylphosphate" evidence="8">
    <location>
        <position position="55"/>
    </location>
</feature>
<gene>
    <name evidence="13" type="ORF">EDM57_01170</name>
</gene>
<dbReference type="SUPFAM" id="SSF46689">
    <property type="entry name" value="Homeodomain-like"/>
    <property type="match status" value="2"/>
</dbReference>
<comment type="caution">
    <text evidence="13">The sequence shown here is derived from an EMBL/GenBank/DDBJ whole genome shotgun (WGS) entry which is preliminary data.</text>
</comment>
<dbReference type="Proteomes" id="UP000268829">
    <property type="component" value="Unassembled WGS sequence"/>
</dbReference>
<dbReference type="AlphaFoldDB" id="A0A3M8BER2"/>
<evidence type="ECO:0000259" key="11">
    <source>
        <dbReference type="PROSITE" id="PS50110"/>
    </source>
</evidence>
<feature type="domain" description="GGDEF" evidence="12">
    <location>
        <begin position="179"/>
        <end position="305"/>
    </location>
</feature>
<sequence>MYKLILVDDEEDVREGVSQEIDWHAYGFEVLAKAENGKEALDLVERLRPDVVVTDIRMPFMDGLQLAEAVRRQFPATRIIILTGFDEFEYAQKAVKLYIDEYVLKPFSAVELIDALVKVKNRMDEEAAQRENNQLLRERYRKSLPVLREVFLSSLLTRRLTREAIWTKAAEYGVALQGSEFLVAVISLDLKKKEEAEILQFAVKNIAQEQLQLGSYAGLVFLHNDLVVLLLQKETGEQERLEHLMQGLAEEIRRLVEKYLGVTVTVGVGTVVPDVTQLSYSYEDAGLALDYRGILGNNRLIFIDDVESQPRASVRFDERKEHDLVRCIKMGTETELHTVVDELFADVIEGNVSIHDYRIYLLEIMTTILKTAQRAELDMDRLLGGQTHLLAEITTFTSVQEAKSWIIDICRKIMNSIASGRNNTYKRLVDQAIAYTHQHYQSPDISIHKVCAELHISPGYFSSIFKRETKMTFVSYLLQLRMEKAKELLLTTDLKTFEIAERVGYSDANYFSFCFRKHVGLSAKEYRNSRGNSGKEEMR</sequence>
<dbReference type="GO" id="GO:0005737">
    <property type="term" value="C:cytoplasm"/>
    <property type="evidence" value="ECO:0007669"/>
    <property type="project" value="UniProtKB-SubCell"/>
</dbReference>
<dbReference type="SMART" id="SM00448">
    <property type="entry name" value="REC"/>
    <property type="match status" value="1"/>
</dbReference>
<evidence type="ECO:0000256" key="6">
    <source>
        <dbReference type="ARBA" id="ARBA00023125"/>
    </source>
</evidence>
<evidence type="ECO:0000256" key="1">
    <source>
        <dbReference type="ARBA" id="ARBA00004496"/>
    </source>
</evidence>
<evidence type="ECO:0000313" key="14">
    <source>
        <dbReference type="Proteomes" id="UP000268829"/>
    </source>
</evidence>
<dbReference type="OrthoDB" id="9794370at2"/>
<evidence type="ECO:0000256" key="7">
    <source>
        <dbReference type="ARBA" id="ARBA00023163"/>
    </source>
</evidence>
<dbReference type="SMART" id="SM00342">
    <property type="entry name" value="HTH_ARAC"/>
    <property type="match status" value="1"/>
</dbReference>
<keyword evidence="14" id="KW-1185">Reference proteome</keyword>
<dbReference type="Gene3D" id="3.40.50.2300">
    <property type="match status" value="1"/>
</dbReference>
<dbReference type="Pfam" id="PF12833">
    <property type="entry name" value="HTH_18"/>
    <property type="match status" value="1"/>
</dbReference>
<accession>A0A3M8BER2</accession>
<dbReference type="InterPro" id="IPR009057">
    <property type="entry name" value="Homeodomain-like_sf"/>
</dbReference>
<evidence type="ECO:0000256" key="2">
    <source>
        <dbReference type="ARBA" id="ARBA00022490"/>
    </source>
</evidence>
<feature type="coiled-coil region" evidence="9">
    <location>
        <begin position="231"/>
        <end position="258"/>
    </location>
</feature>
<evidence type="ECO:0000256" key="3">
    <source>
        <dbReference type="ARBA" id="ARBA00022553"/>
    </source>
</evidence>
<keyword evidence="3 8" id="KW-0597">Phosphoprotein</keyword>
<comment type="subcellular location">
    <subcellularLocation>
        <location evidence="1">Cytoplasm</location>
    </subcellularLocation>
</comment>
<dbReference type="PROSITE" id="PS50110">
    <property type="entry name" value="RESPONSE_REGULATORY"/>
    <property type="match status" value="1"/>
</dbReference>
<dbReference type="SUPFAM" id="SSF52172">
    <property type="entry name" value="CheY-like"/>
    <property type="match status" value="1"/>
</dbReference>
<dbReference type="Pfam" id="PF17853">
    <property type="entry name" value="GGDEF_2"/>
    <property type="match status" value="1"/>
</dbReference>
<dbReference type="GO" id="GO:0000160">
    <property type="term" value="P:phosphorelay signal transduction system"/>
    <property type="evidence" value="ECO:0007669"/>
    <property type="project" value="UniProtKB-KW"/>
</dbReference>
<reference evidence="13 14" key="1">
    <citation type="submission" date="2018-10" db="EMBL/GenBank/DDBJ databases">
        <title>Phylogenomics of Brevibacillus.</title>
        <authorList>
            <person name="Dunlap C."/>
        </authorList>
    </citation>
    <scope>NUCLEOTIDE SEQUENCE [LARGE SCALE GENOMIC DNA]</scope>
    <source>
        <strain evidence="13 14">DSM 100115</strain>
    </source>
</reference>
<evidence type="ECO:0000313" key="13">
    <source>
        <dbReference type="EMBL" id="RNB61447.1"/>
    </source>
</evidence>
<feature type="domain" description="Response regulatory" evidence="11">
    <location>
        <begin position="3"/>
        <end position="120"/>
    </location>
</feature>
<feature type="domain" description="HTH araC/xylS-type" evidence="10">
    <location>
        <begin position="430"/>
        <end position="529"/>
    </location>
</feature>
<proteinExistence type="predicted"/>
<dbReference type="Gene3D" id="1.10.10.60">
    <property type="entry name" value="Homeodomain-like"/>
    <property type="match status" value="2"/>
</dbReference>
<dbReference type="InterPro" id="IPR018060">
    <property type="entry name" value="HTH_AraC"/>
</dbReference>
<dbReference type="InterPro" id="IPR051552">
    <property type="entry name" value="HptR"/>
</dbReference>
<dbReference type="InterPro" id="IPR011006">
    <property type="entry name" value="CheY-like_superfamily"/>
</dbReference>
<evidence type="ECO:0000256" key="4">
    <source>
        <dbReference type="ARBA" id="ARBA00023012"/>
    </source>
</evidence>
<dbReference type="InterPro" id="IPR041522">
    <property type="entry name" value="CdaR_GGDEF"/>
</dbReference>
<keyword evidence="4" id="KW-0902">Two-component regulatory system</keyword>
<dbReference type="Pfam" id="PF00072">
    <property type="entry name" value="Response_reg"/>
    <property type="match status" value="1"/>
</dbReference>
<evidence type="ECO:0000256" key="5">
    <source>
        <dbReference type="ARBA" id="ARBA00023015"/>
    </source>
</evidence>
<dbReference type="InterPro" id="IPR001789">
    <property type="entry name" value="Sig_transdc_resp-reg_receiver"/>
</dbReference>
<dbReference type="CDD" id="cd17536">
    <property type="entry name" value="REC_YesN-like"/>
    <property type="match status" value="1"/>
</dbReference>
<dbReference type="GO" id="GO:0043565">
    <property type="term" value="F:sequence-specific DNA binding"/>
    <property type="evidence" value="ECO:0007669"/>
    <property type="project" value="InterPro"/>
</dbReference>